<reference evidence="7 8" key="1">
    <citation type="journal article" date="2023" name="Microbiol. Spectr.">
        <title>Symbiosis of Carpenter Bees with Uncharacterized Lactic Acid Bacteria Showing NAD Auxotrophy.</title>
        <authorList>
            <person name="Kawasaki S."/>
            <person name="Ozawa K."/>
            <person name="Mori T."/>
            <person name="Yamamoto A."/>
            <person name="Ito M."/>
            <person name="Ohkuma M."/>
            <person name="Sakamoto M."/>
            <person name="Matsutani M."/>
        </authorList>
    </citation>
    <scope>NUCLEOTIDE SEQUENCE [LARGE SCALE GENOMIC DNA]</scope>
    <source>
        <strain evidence="7 8">KimC2</strain>
    </source>
</reference>
<dbReference type="GO" id="GO:0006308">
    <property type="term" value="P:DNA catabolic process"/>
    <property type="evidence" value="ECO:0007669"/>
    <property type="project" value="UniProtKB-UniRule"/>
</dbReference>
<dbReference type="PIRSF" id="PIRSF006488">
    <property type="entry name" value="Exonuc_VII_S"/>
    <property type="match status" value="1"/>
</dbReference>
<dbReference type="GO" id="GO:0005829">
    <property type="term" value="C:cytosol"/>
    <property type="evidence" value="ECO:0007669"/>
    <property type="project" value="TreeGrafter"/>
</dbReference>
<proteinExistence type="inferred from homology"/>
<evidence type="ECO:0000256" key="6">
    <source>
        <dbReference type="HAMAP-Rule" id="MF_00337"/>
    </source>
</evidence>
<sequence length="82" mass="9248">MPAKKTSEKELSFEEQMQKLEGIVKQLEEGNLPLQESIDRFKEGVSISKSMEKTLSEAQKSISSIIDEDGNIKDFAEQAENE</sequence>
<evidence type="ECO:0000313" key="8">
    <source>
        <dbReference type="Proteomes" id="UP001321804"/>
    </source>
</evidence>
<comment type="subunit">
    <text evidence="6">Heterooligomer composed of large and small subunits.</text>
</comment>
<keyword evidence="2 6" id="KW-0963">Cytoplasm</keyword>
<evidence type="ECO:0000256" key="4">
    <source>
        <dbReference type="ARBA" id="ARBA00022801"/>
    </source>
</evidence>
<keyword evidence="4 6" id="KW-0378">Hydrolase</keyword>
<dbReference type="Proteomes" id="UP001321804">
    <property type="component" value="Chromosome"/>
</dbReference>
<dbReference type="NCBIfam" id="TIGR01280">
    <property type="entry name" value="xseB"/>
    <property type="match status" value="1"/>
</dbReference>
<dbReference type="InterPro" id="IPR037004">
    <property type="entry name" value="Exonuc_VII_ssu_sf"/>
</dbReference>
<comment type="function">
    <text evidence="6">Bidirectionally degrades single-stranded DNA into large acid-insoluble oligonucleotides, which are then degraded further into small acid-soluble oligonucleotides.</text>
</comment>
<accession>A0AAU9CUL0</accession>
<dbReference type="Gene3D" id="1.10.287.1040">
    <property type="entry name" value="Exonuclease VII, small subunit"/>
    <property type="match status" value="1"/>
</dbReference>
<dbReference type="PANTHER" id="PTHR34137:SF1">
    <property type="entry name" value="EXODEOXYRIBONUCLEASE 7 SMALL SUBUNIT"/>
    <property type="match status" value="1"/>
</dbReference>
<name>A0AAU9CUL0_9LACO</name>
<gene>
    <name evidence="6" type="primary">xseB</name>
    <name evidence="7" type="ORF">KIMC2_06380</name>
</gene>
<protein>
    <recommendedName>
        <fullName evidence="6">Exodeoxyribonuclease 7 small subunit</fullName>
        <ecNumber evidence="6">3.1.11.6</ecNumber>
    </recommendedName>
    <alternativeName>
        <fullName evidence="6">Exodeoxyribonuclease VII small subunit</fullName>
        <shortName evidence="6">Exonuclease VII small subunit</shortName>
    </alternativeName>
</protein>
<dbReference type="PANTHER" id="PTHR34137">
    <property type="entry name" value="EXODEOXYRIBONUCLEASE 7 SMALL SUBUNIT"/>
    <property type="match status" value="1"/>
</dbReference>
<keyword evidence="3 6" id="KW-0540">Nuclease</keyword>
<dbReference type="HAMAP" id="MF_00337">
    <property type="entry name" value="Exonuc_7_S"/>
    <property type="match status" value="1"/>
</dbReference>
<dbReference type="Pfam" id="PF02609">
    <property type="entry name" value="Exonuc_VII_S"/>
    <property type="match status" value="1"/>
</dbReference>
<evidence type="ECO:0000256" key="2">
    <source>
        <dbReference type="ARBA" id="ARBA00022490"/>
    </source>
</evidence>
<dbReference type="InterPro" id="IPR003761">
    <property type="entry name" value="Exonuc_VII_S"/>
</dbReference>
<dbReference type="NCBIfam" id="NF002138">
    <property type="entry name" value="PRK00977.1-2"/>
    <property type="match status" value="1"/>
</dbReference>
<comment type="similarity">
    <text evidence="1 6">Belongs to the XseB family.</text>
</comment>
<dbReference type="GO" id="GO:0009318">
    <property type="term" value="C:exodeoxyribonuclease VII complex"/>
    <property type="evidence" value="ECO:0007669"/>
    <property type="project" value="UniProtKB-UniRule"/>
</dbReference>
<dbReference type="AlphaFoldDB" id="A0AAU9CUL0"/>
<keyword evidence="5 6" id="KW-0269">Exonuclease</keyword>
<keyword evidence="8" id="KW-1185">Reference proteome</keyword>
<dbReference type="GO" id="GO:0008855">
    <property type="term" value="F:exodeoxyribonuclease VII activity"/>
    <property type="evidence" value="ECO:0007669"/>
    <property type="project" value="UniProtKB-UniRule"/>
</dbReference>
<evidence type="ECO:0000256" key="5">
    <source>
        <dbReference type="ARBA" id="ARBA00022839"/>
    </source>
</evidence>
<comment type="catalytic activity">
    <reaction evidence="6">
        <text>Exonucleolytic cleavage in either 5'- to 3'- or 3'- to 5'-direction to yield nucleoside 5'-phosphates.</text>
        <dbReference type="EC" id="3.1.11.6"/>
    </reaction>
</comment>
<evidence type="ECO:0000313" key="7">
    <source>
        <dbReference type="EMBL" id="BDR56076.1"/>
    </source>
</evidence>
<dbReference type="SUPFAM" id="SSF116842">
    <property type="entry name" value="XseB-like"/>
    <property type="match status" value="1"/>
</dbReference>
<dbReference type="EMBL" id="AP026801">
    <property type="protein sequence ID" value="BDR56076.1"/>
    <property type="molecule type" value="Genomic_DNA"/>
</dbReference>
<dbReference type="EC" id="3.1.11.6" evidence="6"/>
<organism evidence="7 8">
    <name type="scientific">Xylocopilactobacillus apis</name>
    <dbReference type="NCBI Taxonomy" id="2932183"/>
    <lineage>
        <taxon>Bacteria</taxon>
        <taxon>Bacillati</taxon>
        <taxon>Bacillota</taxon>
        <taxon>Bacilli</taxon>
        <taxon>Lactobacillales</taxon>
        <taxon>Lactobacillaceae</taxon>
        <taxon>Xylocopilactobacillus</taxon>
    </lineage>
</organism>
<dbReference type="KEGG" id="xak:KIMC2_06380"/>
<evidence type="ECO:0000256" key="1">
    <source>
        <dbReference type="ARBA" id="ARBA00009998"/>
    </source>
</evidence>
<evidence type="ECO:0000256" key="3">
    <source>
        <dbReference type="ARBA" id="ARBA00022722"/>
    </source>
</evidence>
<dbReference type="RefSeq" id="WP_317697930.1">
    <property type="nucleotide sequence ID" value="NZ_AP026801.1"/>
</dbReference>
<comment type="subcellular location">
    <subcellularLocation>
        <location evidence="6">Cytoplasm</location>
    </subcellularLocation>
</comment>